<proteinExistence type="predicted"/>
<gene>
    <name evidence="1" type="ORF">BSZ19_20400</name>
</gene>
<dbReference type="InterPro" id="IPR021352">
    <property type="entry name" value="DUF2971"/>
</dbReference>
<dbReference type="Proteomes" id="UP000193335">
    <property type="component" value="Unassembled WGS sequence"/>
</dbReference>
<evidence type="ECO:0000313" key="1">
    <source>
        <dbReference type="EMBL" id="OSJ31967.1"/>
    </source>
</evidence>
<name>A0A1Y2JQV5_BRAJP</name>
<protein>
    <recommendedName>
        <fullName evidence="3">DUF2971 domain-containing protein</fullName>
    </recommendedName>
</protein>
<evidence type="ECO:0008006" key="3">
    <source>
        <dbReference type="Google" id="ProtNLM"/>
    </source>
</evidence>
<sequence>MDQSDIDLARKVGRIFMPHAWKRRDEFQKAEGRYVHYTSAEAGLNIIRSKSIWMRNTTCMADYSEVQHGFAKLQSEDMLKGLLRWLDVELNGLGREAASLFDQWWNDTRFGTFIASISEHEASEDLHGRLSMWRAFGGQSARVAFVLKIPENPTVGLLLNLFISPVAYFRDNQLSTEISAVLQNVRESLEFLKLVDRKVLVGALFIMLVSASVCLKHEGFHEEKEWRIVYNPKRAHSDFMKSSIESVGGVPQLVYKIPIGGGPPDGLSEINIGALLDRLIIGPTQYSWAMYEAFVAALKDAGVEKAEEKVFVSGIPIRS</sequence>
<dbReference type="Pfam" id="PF11185">
    <property type="entry name" value="DUF2971"/>
    <property type="match status" value="1"/>
</dbReference>
<evidence type="ECO:0000313" key="2">
    <source>
        <dbReference type="Proteomes" id="UP000193335"/>
    </source>
</evidence>
<organism evidence="1 2">
    <name type="scientific">Bradyrhizobium japonicum</name>
    <dbReference type="NCBI Taxonomy" id="375"/>
    <lineage>
        <taxon>Bacteria</taxon>
        <taxon>Pseudomonadati</taxon>
        <taxon>Pseudomonadota</taxon>
        <taxon>Alphaproteobacteria</taxon>
        <taxon>Hyphomicrobiales</taxon>
        <taxon>Nitrobacteraceae</taxon>
        <taxon>Bradyrhizobium</taxon>
    </lineage>
</organism>
<dbReference type="EMBL" id="NAFL01000252">
    <property type="protein sequence ID" value="OSJ31967.1"/>
    <property type="molecule type" value="Genomic_DNA"/>
</dbReference>
<accession>A0A1Y2JQV5</accession>
<dbReference type="RefSeq" id="WP_085401441.1">
    <property type="nucleotide sequence ID" value="NZ_NAFL01000252.1"/>
</dbReference>
<reference evidence="1 2" key="1">
    <citation type="submission" date="2017-03" db="EMBL/GenBank/DDBJ databases">
        <title>Whole genome sequences of fourteen strains of Bradyrhizobium canariense and one strain of Bradyrhizobium japonicum isolated from Lupinus (Papilionoideae: Genisteae) species in Algeria.</title>
        <authorList>
            <person name="Crovadore J."/>
            <person name="Chekireb D."/>
            <person name="Brachmann A."/>
            <person name="Chablais R."/>
            <person name="Cochard B."/>
            <person name="Lefort F."/>
        </authorList>
    </citation>
    <scope>NUCLEOTIDE SEQUENCE [LARGE SCALE GENOMIC DNA]</scope>
    <source>
        <strain evidence="1 2">UBMA197</strain>
    </source>
</reference>
<comment type="caution">
    <text evidence="1">The sequence shown here is derived from an EMBL/GenBank/DDBJ whole genome shotgun (WGS) entry which is preliminary data.</text>
</comment>
<dbReference type="AlphaFoldDB" id="A0A1Y2JQV5"/>